<dbReference type="OrthoDB" id="1656061at2"/>
<feature type="transmembrane region" description="Helical" evidence="1">
    <location>
        <begin position="6"/>
        <end position="25"/>
    </location>
</feature>
<name>A0A1M6TCN9_9FIRM</name>
<dbReference type="RefSeq" id="WP_072890638.1">
    <property type="nucleotide sequence ID" value="NZ_FRAE01000090.1"/>
</dbReference>
<dbReference type="Gene3D" id="3.30.565.10">
    <property type="entry name" value="Histidine kinase-like ATPase, C-terminal domain"/>
    <property type="match status" value="1"/>
</dbReference>
<keyword evidence="3" id="KW-0808">Transferase</keyword>
<feature type="transmembrane region" description="Helical" evidence="1">
    <location>
        <begin position="186"/>
        <end position="208"/>
    </location>
</feature>
<feature type="transmembrane region" description="Helical" evidence="1">
    <location>
        <begin position="56"/>
        <end position="74"/>
    </location>
</feature>
<dbReference type="PANTHER" id="PTHR40448">
    <property type="entry name" value="TWO-COMPONENT SENSOR HISTIDINE KINASE"/>
    <property type="match status" value="1"/>
</dbReference>
<proteinExistence type="predicted"/>
<dbReference type="GO" id="GO:0042802">
    <property type="term" value="F:identical protein binding"/>
    <property type="evidence" value="ECO:0007669"/>
    <property type="project" value="TreeGrafter"/>
</dbReference>
<evidence type="ECO:0000313" key="4">
    <source>
        <dbReference type="Proteomes" id="UP000242497"/>
    </source>
</evidence>
<protein>
    <submittedName>
        <fullName evidence="3">Two-component system, AgrA family, sensor histidine kinase AgrC</fullName>
    </submittedName>
</protein>
<organism evidence="3 4">
    <name type="scientific">Tepidibacter formicigenes DSM 15518</name>
    <dbReference type="NCBI Taxonomy" id="1123349"/>
    <lineage>
        <taxon>Bacteria</taxon>
        <taxon>Bacillati</taxon>
        <taxon>Bacillota</taxon>
        <taxon>Clostridia</taxon>
        <taxon>Peptostreptococcales</taxon>
        <taxon>Peptostreptococcaceae</taxon>
        <taxon>Tepidibacter</taxon>
    </lineage>
</organism>
<keyword evidence="1" id="KW-1133">Transmembrane helix</keyword>
<dbReference type="STRING" id="1123349.SAMN02744037_02565"/>
<reference evidence="4" key="1">
    <citation type="submission" date="2016-11" db="EMBL/GenBank/DDBJ databases">
        <authorList>
            <person name="Varghese N."/>
            <person name="Submissions S."/>
        </authorList>
    </citation>
    <scope>NUCLEOTIDE SEQUENCE [LARGE SCALE GENOMIC DNA]</scope>
    <source>
        <strain evidence="4">DSM 15518</strain>
    </source>
</reference>
<dbReference type="EMBL" id="FRAE01000090">
    <property type="protein sequence ID" value="SHK54538.1"/>
    <property type="molecule type" value="Genomic_DNA"/>
</dbReference>
<dbReference type="SUPFAM" id="SSF55874">
    <property type="entry name" value="ATPase domain of HSP90 chaperone/DNA topoisomerase II/histidine kinase"/>
    <property type="match status" value="1"/>
</dbReference>
<dbReference type="Pfam" id="PF14501">
    <property type="entry name" value="HATPase_c_5"/>
    <property type="match status" value="1"/>
</dbReference>
<dbReference type="GO" id="GO:0016301">
    <property type="term" value="F:kinase activity"/>
    <property type="evidence" value="ECO:0007669"/>
    <property type="project" value="UniProtKB-KW"/>
</dbReference>
<keyword evidence="1" id="KW-0472">Membrane</keyword>
<keyword evidence="4" id="KW-1185">Reference proteome</keyword>
<feature type="transmembrane region" description="Helical" evidence="1">
    <location>
        <begin position="32"/>
        <end position="50"/>
    </location>
</feature>
<feature type="domain" description="Sensor histidine kinase NatK-like C-terminal" evidence="2">
    <location>
        <begin position="322"/>
        <end position="423"/>
    </location>
</feature>
<feature type="transmembrane region" description="Helical" evidence="1">
    <location>
        <begin position="81"/>
        <end position="103"/>
    </location>
</feature>
<evidence type="ECO:0000259" key="2">
    <source>
        <dbReference type="Pfam" id="PF14501"/>
    </source>
</evidence>
<dbReference type="PANTHER" id="PTHR40448:SF1">
    <property type="entry name" value="TWO-COMPONENT SENSOR HISTIDINE KINASE"/>
    <property type="match status" value="1"/>
</dbReference>
<dbReference type="AlphaFoldDB" id="A0A1M6TCN9"/>
<dbReference type="Proteomes" id="UP000242497">
    <property type="component" value="Unassembled WGS sequence"/>
</dbReference>
<dbReference type="InterPro" id="IPR032834">
    <property type="entry name" value="NatK-like_C"/>
</dbReference>
<feature type="transmembrane region" description="Helical" evidence="1">
    <location>
        <begin position="115"/>
        <end position="136"/>
    </location>
</feature>
<evidence type="ECO:0000256" key="1">
    <source>
        <dbReference type="SAM" id="Phobius"/>
    </source>
</evidence>
<sequence>MNSLENFVMTYIFTYSFIFVFKKLGNYKDYNLFYEVNLMIFLSLLETLLVYICPDFLRLGIYYLILSFGIYLVYSKNKSRFFKIYIITFGIFHLSDVVVGYTLYEYTNILDTYSFLGDIFFEVLIIFMAVLIASLLRKINILNLRNDIILEENKILWLHTIFIIIIFATIIYSFEYVNADISMNKFILFFILIFLCCILVSYVIFSFLNKLYIEKNEKKNIQLYANMIEESLENIRKFKYDYRNILMCISGYISSNNMEGLKKYFYENLVNDKYMDVNIYGLINIKNIPVKGLISIKLAKAVSLGLNLSLNIVNDIEDFILKDIDICKILGILIDNAVEASIESDVKMVNIGIGNDEDEIYIIISNSFKTKPEINRIFEKGYSTKGNDRGLGLDIVRKLNKKYHNMYMNTYIKDNLFHQEIAIVK</sequence>
<gene>
    <name evidence="3" type="ORF">SAMN02744037_02565</name>
</gene>
<keyword evidence="1" id="KW-0812">Transmembrane</keyword>
<keyword evidence="3" id="KW-0418">Kinase</keyword>
<accession>A0A1M6TCN9</accession>
<feature type="transmembrane region" description="Helical" evidence="1">
    <location>
        <begin position="156"/>
        <end position="174"/>
    </location>
</feature>
<dbReference type="InterPro" id="IPR036890">
    <property type="entry name" value="HATPase_C_sf"/>
</dbReference>
<evidence type="ECO:0000313" key="3">
    <source>
        <dbReference type="EMBL" id="SHK54538.1"/>
    </source>
</evidence>